<dbReference type="RefSeq" id="WP_262841449.1">
    <property type="nucleotide sequence ID" value="NZ_JANZYP010000005.1"/>
</dbReference>
<sequence>MNFADSSNIGVQAGVVHGDVYNYTTPPDPSPRERFETGLRHVQGNMPRLAWQLINEAAICGYATDQACFYWLVALLSGRTRHELSDEETTCLLNMDRLFLLSDDDSWTEGVRTIRRLLDSAEKPDADIRILMKELDALLPVQQDMIVRHLEMFFDGPLNDQMWHHAVRRADAERMAGNRENRVWKFFQPTPARPRVRAPEPVTIPGSTWTQAVTGSVVLVAATVHIGSLLVQRGRFAEILAYLMSIAGGYFGTREGVEWRFRSERRRTKDNDFARAPQRATNAPPGGFARRVDQRFDYYFAKYVPRGTDRDVWLARTVGIRKGMRDEVVEAYREKRVGVERINWLIRYRVGTVRARWEDGTLWNHRQELATPLPTKATAVLGALFLAVGGVWAATGAVQVSALSAIRSLLLLVVAGWIAARAWSRIILERRRHAVDTYESDVMSKALDVAFARWRQRLADKPEDGEMAAWLDCDRKVLLSEALQHYRLIMSNVIAHAFIEAPGGSTARARVRGGSWRYKKYQLLIFLLTADGVRQLTATLDFEHSTFHIDHRMNYRFEAVTAVRVKQADNGERTFELALMDGQKINVKVIEPGTEELQPGEDPGSVSEATLDAAGLHHTLHVLEGIAAEGKEWIAQEHRRSEARSRRLLSLPSDDEPTP</sequence>
<name>A0ABV9EAH5_9ACTN</name>
<evidence type="ECO:0000256" key="1">
    <source>
        <dbReference type="SAM" id="MobiDB-lite"/>
    </source>
</evidence>
<feature type="region of interest" description="Disordered" evidence="1">
    <location>
        <begin position="638"/>
        <end position="659"/>
    </location>
</feature>
<dbReference type="EMBL" id="JBHSFN010000005">
    <property type="protein sequence ID" value="MFC4586547.1"/>
    <property type="molecule type" value="Genomic_DNA"/>
</dbReference>
<protein>
    <submittedName>
        <fullName evidence="2">Uncharacterized protein</fullName>
    </submittedName>
</protein>
<keyword evidence="3" id="KW-1185">Reference proteome</keyword>
<evidence type="ECO:0000313" key="2">
    <source>
        <dbReference type="EMBL" id="MFC4586547.1"/>
    </source>
</evidence>
<evidence type="ECO:0000313" key="3">
    <source>
        <dbReference type="Proteomes" id="UP001595891"/>
    </source>
</evidence>
<accession>A0ABV9EAH5</accession>
<gene>
    <name evidence="2" type="ORF">ACFO8L_10715</name>
</gene>
<comment type="caution">
    <text evidence="2">The sequence shown here is derived from an EMBL/GenBank/DDBJ whole genome shotgun (WGS) entry which is preliminary data.</text>
</comment>
<organism evidence="2 3">
    <name type="scientific">Sphaerisporangium corydalis</name>
    <dbReference type="NCBI Taxonomy" id="1441875"/>
    <lineage>
        <taxon>Bacteria</taxon>
        <taxon>Bacillati</taxon>
        <taxon>Actinomycetota</taxon>
        <taxon>Actinomycetes</taxon>
        <taxon>Streptosporangiales</taxon>
        <taxon>Streptosporangiaceae</taxon>
        <taxon>Sphaerisporangium</taxon>
    </lineage>
</organism>
<reference evidence="3" key="1">
    <citation type="journal article" date="2019" name="Int. J. Syst. Evol. Microbiol.">
        <title>The Global Catalogue of Microorganisms (GCM) 10K type strain sequencing project: providing services to taxonomists for standard genome sequencing and annotation.</title>
        <authorList>
            <consortium name="The Broad Institute Genomics Platform"/>
            <consortium name="The Broad Institute Genome Sequencing Center for Infectious Disease"/>
            <person name="Wu L."/>
            <person name="Ma J."/>
        </authorList>
    </citation>
    <scope>NUCLEOTIDE SEQUENCE [LARGE SCALE GENOMIC DNA]</scope>
    <source>
        <strain evidence="3">CCUG 49560</strain>
    </source>
</reference>
<proteinExistence type="predicted"/>
<dbReference type="Proteomes" id="UP001595891">
    <property type="component" value="Unassembled WGS sequence"/>
</dbReference>